<feature type="signal peptide" evidence="1">
    <location>
        <begin position="1"/>
        <end position="24"/>
    </location>
</feature>
<dbReference type="Proteomes" id="UP001596392">
    <property type="component" value="Unassembled WGS sequence"/>
</dbReference>
<feature type="chain" id="PRO_5045142786" description="Lipoprotein" evidence="1">
    <location>
        <begin position="25"/>
        <end position="157"/>
    </location>
</feature>
<proteinExistence type="predicted"/>
<comment type="caution">
    <text evidence="2">The sequence shown here is derived from an EMBL/GenBank/DDBJ whole genome shotgun (WGS) entry which is preliminary data.</text>
</comment>
<keyword evidence="1" id="KW-0732">Signal</keyword>
<dbReference type="EMBL" id="JBHTAC010000008">
    <property type="protein sequence ID" value="MFC7242922.1"/>
    <property type="molecule type" value="Genomic_DNA"/>
</dbReference>
<dbReference type="PROSITE" id="PS51257">
    <property type="entry name" value="PROKAR_LIPOPROTEIN"/>
    <property type="match status" value="1"/>
</dbReference>
<evidence type="ECO:0000256" key="1">
    <source>
        <dbReference type="SAM" id="SignalP"/>
    </source>
</evidence>
<organism evidence="2 3">
    <name type="scientific">Catellatospora aurea</name>
    <dbReference type="NCBI Taxonomy" id="1337874"/>
    <lineage>
        <taxon>Bacteria</taxon>
        <taxon>Bacillati</taxon>
        <taxon>Actinomycetota</taxon>
        <taxon>Actinomycetes</taxon>
        <taxon>Micromonosporales</taxon>
        <taxon>Micromonosporaceae</taxon>
        <taxon>Catellatospora</taxon>
    </lineage>
</organism>
<gene>
    <name evidence="2" type="ORF">ACFQO7_10585</name>
</gene>
<evidence type="ECO:0008006" key="4">
    <source>
        <dbReference type="Google" id="ProtNLM"/>
    </source>
</evidence>
<evidence type="ECO:0000313" key="3">
    <source>
        <dbReference type="Proteomes" id="UP001596392"/>
    </source>
</evidence>
<sequence length="157" mass="16823">MPHRSAAVLVAVFALTALTGCGEASPPAPAGSPSAVAAPASTRDPVAELSRTTCDSAEFSTVRFFTPYVEALLAYTDSLAGGDEAEQRRRERAVRDAVAPWAAVYREYAGRDIDPRLQHFFSDLADDMVKTEPSGQLPDTQNLVKSECTRFGYLPAA</sequence>
<reference evidence="3" key="1">
    <citation type="journal article" date="2019" name="Int. J. Syst. Evol. Microbiol.">
        <title>The Global Catalogue of Microorganisms (GCM) 10K type strain sequencing project: providing services to taxonomists for standard genome sequencing and annotation.</title>
        <authorList>
            <consortium name="The Broad Institute Genomics Platform"/>
            <consortium name="The Broad Institute Genome Sequencing Center for Infectious Disease"/>
            <person name="Wu L."/>
            <person name="Ma J."/>
        </authorList>
    </citation>
    <scope>NUCLEOTIDE SEQUENCE [LARGE SCALE GENOMIC DNA]</scope>
    <source>
        <strain evidence="3">CGMCC 1.9106</strain>
    </source>
</reference>
<evidence type="ECO:0000313" key="2">
    <source>
        <dbReference type="EMBL" id="MFC7242922.1"/>
    </source>
</evidence>
<protein>
    <recommendedName>
        <fullName evidence="4">Lipoprotein</fullName>
    </recommendedName>
</protein>
<name>A0ABW2GSN5_9ACTN</name>
<accession>A0ABW2GSN5</accession>
<dbReference type="RefSeq" id="WP_376806188.1">
    <property type="nucleotide sequence ID" value="NZ_JBHTAC010000008.1"/>
</dbReference>
<keyword evidence="3" id="KW-1185">Reference proteome</keyword>